<sequence length="346" mass="36203">MQYGAYDRHGLCHRRRLPAPRRPGAEGRRRCAAAPHARPLARRRGAGAGRGRSRALRHRTGRAPAAGGPVNARQLGQAGVELLVVLPVLVVMLFGTIQLGLMYQARATLNYATMLAARAGALHNGDHGAMRNALARGLTPLFAHQASSAGYAEALAKANLETATASNITDIEVLNPTGAALADFGRARLDGEDGRELPNDTLHYRTTAAGSSSQLSVQDANLLHVRVTYCFRLVVPVIDRMLHSAVNAVSAATEGSGMQNPFGIGPTPGMDAPCSAPGVRGPRVQIRSEAILRMQSAFHEENLGGGSGTPPDTGAPGDPNEPGGPFEPIDPTDPTDPEDPPGGPTC</sequence>
<name>A0A5C7G5C5_9BURK</name>
<evidence type="ECO:0000259" key="3">
    <source>
        <dbReference type="Pfam" id="PF07811"/>
    </source>
</evidence>
<feature type="region of interest" description="Disordered" evidence="1">
    <location>
        <begin position="14"/>
        <end position="68"/>
    </location>
</feature>
<dbReference type="AlphaFoldDB" id="A0A5C7G5C5"/>
<feature type="compositionally biased region" description="Basic residues" evidence="1">
    <location>
        <begin position="39"/>
        <end position="61"/>
    </location>
</feature>
<feature type="domain" description="TadE-like" evidence="3">
    <location>
        <begin position="76"/>
        <end position="118"/>
    </location>
</feature>
<evidence type="ECO:0000313" key="5">
    <source>
        <dbReference type="Proteomes" id="UP000321413"/>
    </source>
</evidence>
<gene>
    <name evidence="4" type="ORF">FVD38_11950</name>
</gene>
<organism evidence="4 5">
    <name type="scientific">Massilia arenae</name>
    <dbReference type="NCBI Taxonomy" id="2603288"/>
    <lineage>
        <taxon>Bacteria</taxon>
        <taxon>Pseudomonadati</taxon>
        <taxon>Pseudomonadota</taxon>
        <taxon>Betaproteobacteria</taxon>
        <taxon>Burkholderiales</taxon>
        <taxon>Oxalobacteraceae</taxon>
        <taxon>Telluria group</taxon>
        <taxon>Massilia</taxon>
    </lineage>
</organism>
<dbReference type="EMBL" id="VPFD01000012">
    <property type="protein sequence ID" value="TXF99531.1"/>
    <property type="molecule type" value="Genomic_DNA"/>
</dbReference>
<feature type="transmembrane region" description="Helical" evidence="2">
    <location>
        <begin position="82"/>
        <end position="103"/>
    </location>
</feature>
<reference evidence="4 5" key="1">
    <citation type="submission" date="2019-08" db="EMBL/GenBank/DDBJ databases">
        <title>Massilia golmudensis sp. nov., isolated from sand in the Qinghai-Tibetan Plateau.</title>
        <authorList>
            <person name="Zhang B."/>
        </authorList>
    </citation>
    <scope>NUCLEOTIDE SEQUENCE [LARGE SCALE GENOMIC DNA]</scope>
    <source>
        <strain evidence="4 5">GEM5</strain>
    </source>
</reference>
<keyword evidence="5" id="KW-1185">Reference proteome</keyword>
<evidence type="ECO:0000256" key="2">
    <source>
        <dbReference type="SAM" id="Phobius"/>
    </source>
</evidence>
<dbReference type="InterPro" id="IPR012495">
    <property type="entry name" value="TadE-like_dom"/>
</dbReference>
<proteinExistence type="predicted"/>
<evidence type="ECO:0000313" key="4">
    <source>
        <dbReference type="EMBL" id="TXF99531.1"/>
    </source>
</evidence>
<comment type="caution">
    <text evidence="4">The sequence shown here is derived from an EMBL/GenBank/DDBJ whole genome shotgun (WGS) entry which is preliminary data.</text>
</comment>
<keyword evidence="2" id="KW-1133">Transmembrane helix</keyword>
<dbReference type="Proteomes" id="UP000321413">
    <property type="component" value="Unassembled WGS sequence"/>
</dbReference>
<feature type="region of interest" description="Disordered" evidence="1">
    <location>
        <begin position="300"/>
        <end position="346"/>
    </location>
</feature>
<protein>
    <recommendedName>
        <fullName evidence="3">TadE-like domain-containing protein</fullName>
    </recommendedName>
</protein>
<accession>A0A5C7G5C5</accession>
<keyword evidence="2" id="KW-0812">Transmembrane</keyword>
<keyword evidence="2" id="KW-0472">Membrane</keyword>
<dbReference type="Pfam" id="PF07811">
    <property type="entry name" value="TadE"/>
    <property type="match status" value="1"/>
</dbReference>
<evidence type="ECO:0000256" key="1">
    <source>
        <dbReference type="SAM" id="MobiDB-lite"/>
    </source>
</evidence>
<feature type="compositionally biased region" description="Low complexity" evidence="1">
    <location>
        <begin position="309"/>
        <end position="318"/>
    </location>
</feature>